<dbReference type="SUPFAM" id="SSF52980">
    <property type="entry name" value="Restriction endonuclease-like"/>
    <property type="match status" value="1"/>
</dbReference>
<dbReference type="Gene3D" id="3.90.1570.10">
    <property type="entry name" value="tt1808, chain A"/>
    <property type="match status" value="1"/>
</dbReference>
<dbReference type="AlphaFoldDB" id="A0A225D5B5"/>
<keyword evidence="3" id="KW-1185">Reference proteome</keyword>
<dbReference type="EMBL" id="NIDE01000017">
    <property type="protein sequence ID" value="OWK36672.1"/>
    <property type="molecule type" value="Genomic_DNA"/>
</dbReference>
<dbReference type="InterPro" id="IPR008538">
    <property type="entry name" value="Uma2"/>
</dbReference>
<dbReference type="InterPro" id="IPR011335">
    <property type="entry name" value="Restrct_endonuc-II-like"/>
</dbReference>
<feature type="domain" description="Putative restriction endonuclease" evidence="1">
    <location>
        <begin position="52"/>
        <end position="212"/>
    </location>
</feature>
<proteinExistence type="predicted"/>
<dbReference type="InterPro" id="IPR012296">
    <property type="entry name" value="Nuclease_put_TT1808"/>
</dbReference>
<evidence type="ECO:0000313" key="2">
    <source>
        <dbReference type="EMBL" id="OWK36672.1"/>
    </source>
</evidence>
<evidence type="ECO:0000259" key="1">
    <source>
        <dbReference type="Pfam" id="PF05685"/>
    </source>
</evidence>
<organism evidence="2 3">
    <name type="scientific">Fimbriiglobus ruber</name>
    <dbReference type="NCBI Taxonomy" id="1908690"/>
    <lineage>
        <taxon>Bacteria</taxon>
        <taxon>Pseudomonadati</taxon>
        <taxon>Planctomycetota</taxon>
        <taxon>Planctomycetia</taxon>
        <taxon>Gemmatales</taxon>
        <taxon>Gemmataceae</taxon>
        <taxon>Fimbriiglobus</taxon>
    </lineage>
</organism>
<dbReference type="CDD" id="cd06260">
    <property type="entry name" value="DUF820-like"/>
    <property type="match status" value="1"/>
</dbReference>
<dbReference type="OrthoDB" id="273336at2"/>
<dbReference type="RefSeq" id="WP_088259648.1">
    <property type="nucleotide sequence ID" value="NZ_NIDE01000017.1"/>
</dbReference>
<dbReference type="Proteomes" id="UP000214646">
    <property type="component" value="Unassembled WGS sequence"/>
</dbReference>
<dbReference type="PANTHER" id="PTHR34107">
    <property type="entry name" value="SLL0198 PROTEIN-RELATED"/>
    <property type="match status" value="1"/>
</dbReference>
<dbReference type="PANTHER" id="PTHR34107:SF1">
    <property type="entry name" value="SLL0198 PROTEIN"/>
    <property type="match status" value="1"/>
</dbReference>
<gene>
    <name evidence="2" type="ORF">FRUB_09235</name>
</gene>
<evidence type="ECO:0000313" key="3">
    <source>
        <dbReference type="Proteomes" id="UP000214646"/>
    </source>
</evidence>
<dbReference type="Pfam" id="PF05685">
    <property type="entry name" value="Uma2"/>
    <property type="match status" value="1"/>
</dbReference>
<reference evidence="3" key="1">
    <citation type="submission" date="2017-06" db="EMBL/GenBank/DDBJ databases">
        <title>Genome analysis of Fimbriiglobus ruber SP5, the first member of the order Planctomycetales with confirmed chitinolytic capability.</title>
        <authorList>
            <person name="Ravin N.V."/>
            <person name="Rakitin A.L."/>
            <person name="Ivanova A.A."/>
            <person name="Beletsky A.V."/>
            <person name="Kulichevskaya I.S."/>
            <person name="Mardanov A.V."/>
            <person name="Dedysh S.N."/>
        </authorList>
    </citation>
    <scope>NUCLEOTIDE SEQUENCE [LARGE SCALE GENOMIC DNA]</scope>
    <source>
        <strain evidence="3">SP5</strain>
    </source>
</reference>
<comment type="caution">
    <text evidence="2">The sequence shown here is derived from an EMBL/GenBank/DDBJ whole genome shotgun (WGS) entry which is preliminary data.</text>
</comment>
<name>A0A225D5B5_9BACT</name>
<protein>
    <recommendedName>
        <fullName evidence="1">Putative restriction endonuclease domain-containing protein</fullName>
    </recommendedName>
</protein>
<accession>A0A225D5B5</accession>
<sequence>MAPVATARKYETFADALDRVGNVSTSRVLLNPPPGTATEADLLDSAATGGRVCELVDGILVEKVMGFREEYLAAWILILIGRFLEQNNCGAAVGSQGAIRFKVGLVRMPDVSFIRWDSVEDTDAIENPDGAFLEVAPDLVVEVLSPGNTAREMAIKLDEYAKAGVRLVWYVDPTRQDVTVYPKGRERGKKVIGTDGTLDGGDVLPGFTLPVAKIFEKRGPAKKGKKKDKS</sequence>